<dbReference type="PANTHER" id="PTHR43396">
    <property type="entry name" value="FLAVOHEMOPROTEIN"/>
    <property type="match status" value="1"/>
</dbReference>
<dbReference type="GO" id="GO:0008941">
    <property type="term" value="F:nitric oxide dioxygenase NAD(P)H activity"/>
    <property type="evidence" value="ECO:0007669"/>
    <property type="project" value="TreeGrafter"/>
</dbReference>
<dbReference type="GO" id="GO:0020037">
    <property type="term" value="F:heme binding"/>
    <property type="evidence" value="ECO:0007669"/>
    <property type="project" value="InterPro"/>
</dbReference>
<protein>
    <submittedName>
        <fullName evidence="3">Globin</fullName>
    </submittedName>
</protein>
<dbReference type="GO" id="GO:0071500">
    <property type="term" value="P:cellular response to nitrosative stress"/>
    <property type="evidence" value="ECO:0007669"/>
    <property type="project" value="TreeGrafter"/>
</dbReference>
<dbReference type="PRINTS" id="PR01907">
    <property type="entry name" value="WORMGLOBIN"/>
</dbReference>
<dbReference type="GO" id="GO:0046210">
    <property type="term" value="P:nitric oxide catabolic process"/>
    <property type="evidence" value="ECO:0007669"/>
    <property type="project" value="TreeGrafter"/>
</dbReference>
<dbReference type="AlphaFoldDB" id="A0A090E5W5"/>
<dbReference type="Proteomes" id="UP000045285">
    <property type="component" value="Unassembled WGS sequence"/>
</dbReference>
<dbReference type="GO" id="GO:0019825">
    <property type="term" value="F:oxygen binding"/>
    <property type="evidence" value="ECO:0007669"/>
    <property type="project" value="InterPro"/>
</dbReference>
<keyword evidence="1" id="KW-0408">Iron</keyword>
<evidence type="ECO:0000313" key="3">
    <source>
        <dbReference type="EMBL" id="CDX22334.1"/>
    </source>
</evidence>
<evidence type="ECO:0000259" key="2">
    <source>
        <dbReference type="PROSITE" id="PS01033"/>
    </source>
</evidence>
<name>A0A090E5W5_MESPL</name>
<dbReference type="SUPFAM" id="SSF46458">
    <property type="entry name" value="Globin-like"/>
    <property type="match status" value="1"/>
</dbReference>
<dbReference type="STRING" id="69974.MPLDJ20_320107"/>
<proteinExistence type="inferred from homology"/>
<accession>A0A090E5W5</accession>
<keyword evidence="1" id="KW-0561">Oxygen transport</keyword>
<keyword evidence="4" id="KW-1185">Reference proteome</keyword>
<dbReference type="InterPro" id="IPR009050">
    <property type="entry name" value="Globin-like_sf"/>
</dbReference>
<dbReference type="GO" id="GO:0071949">
    <property type="term" value="F:FAD binding"/>
    <property type="evidence" value="ECO:0007669"/>
    <property type="project" value="TreeGrafter"/>
</dbReference>
<keyword evidence="1" id="KW-0479">Metal-binding</keyword>
<dbReference type="Pfam" id="PF00042">
    <property type="entry name" value="Globin"/>
    <property type="match status" value="1"/>
</dbReference>
<dbReference type="Gene3D" id="1.10.490.10">
    <property type="entry name" value="Globins"/>
    <property type="match status" value="1"/>
</dbReference>
<dbReference type="InterPro" id="IPR000971">
    <property type="entry name" value="Globin"/>
</dbReference>
<dbReference type="PROSITE" id="PS01033">
    <property type="entry name" value="GLOBIN"/>
    <property type="match status" value="1"/>
</dbReference>
<dbReference type="InterPro" id="IPR012292">
    <property type="entry name" value="Globin/Proto"/>
</dbReference>
<gene>
    <name evidence="3" type="ORF">MPL3356_390254</name>
</gene>
<keyword evidence="1" id="KW-0813">Transport</keyword>
<dbReference type="PANTHER" id="PTHR43396:SF6">
    <property type="entry name" value="ABL201WP"/>
    <property type="match status" value="1"/>
</dbReference>
<evidence type="ECO:0000256" key="1">
    <source>
        <dbReference type="RuleBase" id="RU000356"/>
    </source>
</evidence>
<comment type="similarity">
    <text evidence="1">Belongs to the globin family.</text>
</comment>
<evidence type="ECO:0000313" key="4">
    <source>
        <dbReference type="Proteomes" id="UP000045285"/>
    </source>
</evidence>
<dbReference type="EMBL" id="CCMZ01000033">
    <property type="protein sequence ID" value="CDX22334.1"/>
    <property type="molecule type" value="Genomic_DNA"/>
</dbReference>
<dbReference type="GO" id="GO:0005344">
    <property type="term" value="F:oxygen carrier activity"/>
    <property type="evidence" value="ECO:0007669"/>
    <property type="project" value="UniProtKB-KW"/>
</dbReference>
<organism evidence="3 4">
    <name type="scientific">Mesorhizobium plurifarium</name>
    <dbReference type="NCBI Taxonomy" id="69974"/>
    <lineage>
        <taxon>Bacteria</taxon>
        <taxon>Pseudomonadati</taxon>
        <taxon>Pseudomonadota</taxon>
        <taxon>Alphaproteobacteria</taxon>
        <taxon>Hyphomicrobiales</taxon>
        <taxon>Phyllobacteriaceae</taxon>
        <taxon>Mesorhizobium</taxon>
    </lineage>
</organism>
<feature type="domain" description="Globin" evidence="2">
    <location>
        <begin position="1"/>
        <end position="135"/>
    </location>
</feature>
<dbReference type="CDD" id="cd12131">
    <property type="entry name" value="HGbI-like"/>
    <property type="match status" value="1"/>
</dbReference>
<reference evidence="4" key="1">
    <citation type="submission" date="2014-08" db="EMBL/GenBank/DDBJ databases">
        <authorList>
            <person name="Moulin L."/>
        </authorList>
    </citation>
    <scope>NUCLEOTIDE SEQUENCE [LARGE SCALE GENOMIC DNA]</scope>
</reference>
<keyword evidence="1" id="KW-0349">Heme</keyword>
<sequence length="141" mass="15315">MTPDQIKLVQDSFREVVPIKEAAAALFYEKLFALDGSLKPLFRESDMKKQGAKLMAALGFVTHGLSRAETILPTVQDLARRHVGYGVEEHHYATVGQALIETLDAGLGETFTQEVREAWAAAYGLLAGVMIAAARDVQLAA</sequence>